<dbReference type="AlphaFoldDB" id="A0A564XXS4"/>
<evidence type="ECO:0000313" key="1">
    <source>
        <dbReference type="EMBL" id="VUZ39569.1"/>
    </source>
</evidence>
<evidence type="ECO:0000313" key="2">
    <source>
        <dbReference type="Proteomes" id="UP000321570"/>
    </source>
</evidence>
<gene>
    <name evidence="1" type="ORF">WMSIL1_LOCUS819</name>
</gene>
<organism evidence="1 2">
    <name type="scientific">Hymenolepis diminuta</name>
    <name type="common">Rat tapeworm</name>
    <dbReference type="NCBI Taxonomy" id="6216"/>
    <lineage>
        <taxon>Eukaryota</taxon>
        <taxon>Metazoa</taxon>
        <taxon>Spiralia</taxon>
        <taxon>Lophotrochozoa</taxon>
        <taxon>Platyhelminthes</taxon>
        <taxon>Cestoda</taxon>
        <taxon>Eucestoda</taxon>
        <taxon>Cyclophyllidea</taxon>
        <taxon>Hymenolepididae</taxon>
        <taxon>Hymenolepis</taxon>
    </lineage>
</organism>
<sequence length="66" mass="7125">MLGPFSPLSRQLGFDCKIQQHADYKIGGADARSSGIPAFLAAALFFSLHFPSFSGFYCPSTISHTL</sequence>
<name>A0A564XXS4_HYMDI</name>
<protein>
    <submittedName>
        <fullName evidence="1">Uncharacterized protein</fullName>
    </submittedName>
</protein>
<proteinExistence type="predicted"/>
<dbReference type="EMBL" id="CABIJS010000020">
    <property type="protein sequence ID" value="VUZ39569.1"/>
    <property type="molecule type" value="Genomic_DNA"/>
</dbReference>
<dbReference type="Proteomes" id="UP000321570">
    <property type="component" value="Unassembled WGS sequence"/>
</dbReference>
<reference evidence="1 2" key="1">
    <citation type="submission" date="2019-07" db="EMBL/GenBank/DDBJ databases">
        <authorList>
            <person name="Jastrzebski P J."/>
            <person name="Paukszto L."/>
            <person name="Jastrzebski P J."/>
        </authorList>
    </citation>
    <scope>NUCLEOTIDE SEQUENCE [LARGE SCALE GENOMIC DNA]</scope>
    <source>
        <strain evidence="1 2">WMS-il1</strain>
    </source>
</reference>
<keyword evidence="2" id="KW-1185">Reference proteome</keyword>
<accession>A0A564XXS4</accession>